<dbReference type="Gene3D" id="3.30.559.10">
    <property type="entry name" value="Chloramphenicol acetyltransferase-like domain"/>
    <property type="match status" value="1"/>
</dbReference>
<proteinExistence type="predicted"/>
<dbReference type="PANTHER" id="PTHR45398">
    <property type="match status" value="1"/>
</dbReference>
<dbReference type="InterPro" id="IPR001242">
    <property type="entry name" value="Condensation_dom"/>
</dbReference>
<feature type="domain" description="Condensation" evidence="1">
    <location>
        <begin position="43"/>
        <end position="352"/>
    </location>
</feature>
<protein>
    <submittedName>
        <fullName evidence="2">Condensation domain-containing protein</fullName>
    </submittedName>
</protein>
<accession>A0A4R6SFS9</accession>
<sequence>MSARAVREADLCWGQRYHWLRYLDVPEHARHDVHIVVRGPLPEGVTTAALRTALTMLVRRHEALRTVYDAQAHPWPRQRVLAPAPVPLHEATTDDDGTPGPAAVVRELTVRNFDLAEELPARACVVTTGGVPRQLVLVLNHIAFDDWSIDAFRKELTAVLTAMAERRPAALAPVTHQPVDLAAHDAARPRASVAAALEHWRAELAALPADVFATRRRNLEAGDTTAYSAALTSPGLLPIVRDIAGRHNTWTSAVHLAAYVAVFAAYTGAAVIAPQWLTSHREAGPHMSVLTCMFSPALVPVAVDDDPSFSVVLARVIAATEAAKANANVPYDEIIELTAAESFRRGQLVRTASELNFLNYAPRSCGVRRDRFAWNAHPAEWAEAGTDTYTRVWEWQDGVTLGLTAMATVMDANAVEQFLRGYVELLALHEDPAVDLTVGELAAKIGFAPAGGTSGRTALVGGDLVDLTVVEQALCAHPSVRAAVVALEEAGLVARIAAAAPVTPVELRGLLLDAMHDRPGVRCPDLFVVDGADPVSGNGFPAEPRPAATDAEHALAKAVAEVNELDVVDTAVGYLAAGGRLLRLPRVLSALRTDGWGGITVRDLSGLRPLTAVADRLSRDH</sequence>
<dbReference type="Gene3D" id="3.30.559.30">
    <property type="entry name" value="Nonribosomal peptide synthetase, condensation domain"/>
    <property type="match status" value="1"/>
</dbReference>
<dbReference type="SUPFAM" id="SSF52777">
    <property type="entry name" value="CoA-dependent acyltransferases"/>
    <property type="match status" value="2"/>
</dbReference>
<evidence type="ECO:0000313" key="2">
    <source>
        <dbReference type="EMBL" id="TDQ00464.1"/>
    </source>
</evidence>
<dbReference type="GO" id="GO:0003824">
    <property type="term" value="F:catalytic activity"/>
    <property type="evidence" value="ECO:0007669"/>
    <property type="project" value="InterPro"/>
</dbReference>
<dbReference type="Proteomes" id="UP000295444">
    <property type="component" value="Unassembled WGS sequence"/>
</dbReference>
<dbReference type="Pfam" id="PF00668">
    <property type="entry name" value="Condensation"/>
    <property type="match status" value="1"/>
</dbReference>
<dbReference type="OrthoDB" id="3405520at2"/>
<evidence type="ECO:0000313" key="3">
    <source>
        <dbReference type="Proteomes" id="UP000295444"/>
    </source>
</evidence>
<reference evidence="2 3" key="1">
    <citation type="submission" date="2019-03" db="EMBL/GenBank/DDBJ databases">
        <title>Genomic Encyclopedia of Type Strains, Phase IV (KMG-IV): sequencing the most valuable type-strain genomes for metagenomic binning, comparative biology and taxonomic classification.</title>
        <authorList>
            <person name="Goeker M."/>
        </authorList>
    </citation>
    <scope>NUCLEOTIDE SEQUENCE [LARGE SCALE GENOMIC DNA]</scope>
    <source>
        <strain evidence="2 3">DSM 45361</strain>
    </source>
</reference>
<dbReference type="GO" id="GO:0008610">
    <property type="term" value="P:lipid biosynthetic process"/>
    <property type="evidence" value="ECO:0007669"/>
    <property type="project" value="UniProtKB-ARBA"/>
</dbReference>
<dbReference type="InterPro" id="IPR023213">
    <property type="entry name" value="CAT-like_dom_sf"/>
</dbReference>
<dbReference type="EMBL" id="SNXZ01000002">
    <property type="protein sequence ID" value="TDQ00464.1"/>
    <property type="molecule type" value="Genomic_DNA"/>
</dbReference>
<dbReference type="RefSeq" id="WP_133849178.1">
    <property type="nucleotide sequence ID" value="NZ_SNXZ01000002.1"/>
</dbReference>
<comment type="caution">
    <text evidence="2">The sequence shown here is derived from an EMBL/GenBank/DDBJ whole genome shotgun (WGS) entry which is preliminary data.</text>
</comment>
<dbReference type="AlphaFoldDB" id="A0A4R6SFS9"/>
<dbReference type="PANTHER" id="PTHR45398:SF1">
    <property type="entry name" value="ENZYME, PUTATIVE (JCVI)-RELATED"/>
    <property type="match status" value="1"/>
</dbReference>
<evidence type="ECO:0000259" key="1">
    <source>
        <dbReference type="Pfam" id="PF00668"/>
    </source>
</evidence>
<name>A0A4R6SFS9_LABRH</name>
<gene>
    <name evidence="2" type="ORF">EV186_102325</name>
</gene>
<organism evidence="2 3">
    <name type="scientific">Labedaea rhizosphaerae</name>
    <dbReference type="NCBI Taxonomy" id="598644"/>
    <lineage>
        <taxon>Bacteria</taxon>
        <taxon>Bacillati</taxon>
        <taxon>Actinomycetota</taxon>
        <taxon>Actinomycetes</taxon>
        <taxon>Pseudonocardiales</taxon>
        <taxon>Pseudonocardiaceae</taxon>
        <taxon>Labedaea</taxon>
    </lineage>
</organism>
<keyword evidence="3" id="KW-1185">Reference proteome</keyword>